<organism evidence="1 2">
    <name type="scientific">Fodinicurvata halophila</name>
    <dbReference type="NCBI Taxonomy" id="1419723"/>
    <lineage>
        <taxon>Bacteria</taxon>
        <taxon>Pseudomonadati</taxon>
        <taxon>Pseudomonadota</taxon>
        <taxon>Alphaproteobacteria</taxon>
        <taxon>Rhodospirillales</taxon>
        <taxon>Rhodovibrionaceae</taxon>
        <taxon>Fodinicurvata</taxon>
    </lineage>
</organism>
<dbReference type="InterPro" id="IPR019546">
    <property type="entry name" value="TAT_signal_bac_arc"/>
</dbReference>
<dbReference type="Pfam" id="PF11376">
    <property type="entry name" value="DUF3179"/>
    <property type="match status" value="1"/>
</dbReference>
<dbReference type="EMBL" id="JBHSCW010000004">
    <property type="protein sequence ID" value="MFC4351959.1"/>
    <property type="molecule type" value="Genomic_DNA"/>
</dbReference>
<dbReference type="NCBIfam" id="TIGR01409">
    <property type="entry name" value="TAT_signal_seq"/>
    <property type="match status" value="1"/>
</dbReference>
<dbReference type="InterPro" id="IPR021516">
    <property type="entry name" value="DUF3179"/>
</dbReference>
<evidence type="ECO:0000313" key="2">
    <source>
        <dbReference type="Proteomes" id="UP001595799"/>
    </source>
</evidence>
<sequence>MLSITRRDFLKSTAAAGVCFGAPGAAISASDQAALPFPTVGDRARLVPAPLDAYREAKLSGGPGKDGIPSIDAPEFWTVQEADDYLEDADKVIGLVEGDRARAYPQRILVWHEIANDAFGSVPLAVTYCPLTGTSLAFERGETTFGVSGRLVNSNLIMYDRQSDTWFPQILGVATEGPHEGATLVERPLVWTTWGRWRKRHPDTKVLSTRTGFARNYTRDPYGSYTPLEGYYRPEASTIFPLMQEDERFPPKAVVLGARTAREAVAFPKDRLREAGQLVLEGREATFVAVHDEGLDTGYIFEVPRAPKESAVVEGTGPDNVRWPEDLDARALNAFEAMWFAWAAFYPNTHVHE</sequence>
<gene>
    <name evidence="1" type="ORF">ACFOW6_10435</name>
</gene>
<evidence type="ECO:0000313" key="1">
    <source>
        <dbReference type="EMBL" id="MFC4351959.1"/>
    </source>
</evidence>
<protein>
    <submittedName>
        <fullName evidence="1">DUF3179 domain-containing (Seleno)protein</fullName>
    </submittedName>
</protein>
<accession>A0ABV8ULJ8</accession>
<dbReference type="Proteomes" id="UP001595799">
    <property type="component" value="Unassembled WGS sequence"/>
</dbReference>
<dbReference type="InterPro" id="IPR006311">
    <property type="entry name" value="TAT_signal"/>
</dbReference>
<dbReference type="RefSeq" id="WP_382422303.1">
    <property type="nucleotide sequence ID" value="NZ_JBHSCW010000004.1"/>
</dbReference>
<dbReference type="PROSITE" id="PS51318">
    <property type="entry name" value="TAT"/>
    <property type="match status" value="1"/>
</dbReference>
<reference evidence="2" key="1">
    <citation type="journal article" date="2019" name="Int. J. Syst. Evol. Microbiol.">
        <title>The Global Catalogue of Microorganisms (GCM) 10K type strain sequencing project: providing services to taxonomists for standard genome sequencing and annotation.</title>
        <authorList>
            <consortium name="The Broad Institute Genomics Platform"/>
            <consortium name="The Broad Institute Genome Sequencing Center for Infectious Disease"/>
            <person name="Wu L."/>
            <person name="Ma J."/>
        </authorList>
    </citation>
    <scope>NUCLEOTIDE SEQUENCE [LARGE SCALE GENOMIC DNA]</scope>
    <source>
        <strain evidence="2">CECT 8472</strain>
    </source>
</reference>
<comment type="caution">
    <text evidence="1">The sequence shown here is derived from an EMBL/GenBank/DDBJ whole genome shotgun (WGS) entry which is preliminary data.</text>
</comment>
<keyword evidence="2" id="KW-1185">Reference proteome</keyword>
<proteinExistence type="predicted"/>
<name>A0ABV8ULJ8_9PROT</name>